<organism evidence="2 3">
    <name type="scientific">Blepharisma stoltei</name>
    <dbReference type="NCBI Taxonomy" id="1481888"/>
    <lineage>
        <taxon>Eukaryota</taxon>
        <taxon>Sar</taxon>
        <taxon>Alveolata</taxon>
        <taxon>Ciliophora</taxon>
        <taxon>Postciliodesmatophora</taxon>
        <taxon>Heterotrichea</taxon>
        <taxon>Heterotrichida</taxon>
        <taxon>Blepharismidae</taxon>
        <taxon>Blepharisma</taxon>
    </lineage>
</organism>
<evidence type="ECO:0000313" key="2">
    <source>
        <dbReference type="EMBL" id="CAG9321069.1"/>
    </source>
</evidence>
<sequence length="509" mass="59843">MILLKNFINCWGLKAYPIIKMNSATRYVHRNFITKYNELTRSDVFYSSSTARKPKKGDPSSLNIAALPIIKREVKNRLSRKEVCSLQDYDLETYITELALIDYSYFKATSIEELMAGIIAFMRKETKFWILDSEVYNAIKETGEFKPEDNQNGNGNSDSLEDDRSIPYSVLREHINKSSSETLFAANRYMRIPRLPLVIFPMIFQFIKKDYLDIPEHLAKVGDFFLQNLIYTSLLRAKHHYKIELTFREINNYQKNEKFRREIHMKSDVVHKPSDFSELLPLGQDTVDLMLKFRDFCENEGMNLSAIFDRYHEMKTKEEETLALTLKFCIEGFTKFVEGSGPIFERVVKMSKRKLDDGTAFFHYDIAKPPIIDENAEVDESSCEDLRAYLWNKRKIPGMLDMNAALKGEEGITKVAEHLLEFYESPEEKKKRSYRYFSQERSEWNAEDYERFYKAVEKYNAEPLANKKIAKYMGKHIDPNHVRYERQQYNKKLKLMNSNPESPAESLKN</sequence>
<accession>A0AAU9J531</accession>
<dbReference type="AlphaFoldDB" id="A0AAU9J531"/>
<keyword evidence="3" id="KW-1185">Reference proteome</keyword>
<reference evidence="2" key="1">
    <citation type="submission" date="2021-09" db="EMBL/GenBank/DDBJ databases">
        <authorList>
            <consortium name="AG Swart"/>
            <person name="Singh M."/>
            <person name="Singh A."/>
            <person name="Seah K."/>
            <person name="Emmerich C."/>
        </authorList>
    </citation>
    <scope>NUCLEOTIDE SEQUENCE</scope>
    <source>
        <strain evidence="2">ATCC30299</strain>
    </source>
</reference>
<gene>
    <name evidence="2" type="ORF">BSTOLATCC_MIC27641</name>
</gene>
<evidence type="ECO:0000256" key="1">
    <source>
        <dbReference type="SAM" id="MobiDB-lite"/>
    </source>
</evidence>
<dbReference type="EMBL" id="CAJZBQ010000027">
    <property type="protein sequence ID" value="CAG9321069.1"/>
    <property type="molecule type" value="Genomic_DNA"/>
</dbReference>
<comment type="caution">
    <text evidence="2">The sequence shown here is derived from an EMBL/GenBank/DDBJ whole genome shotgun (WGS) entry which is preliminary data.</text>
</comment>
<dbReference type="Proteomes" id="UP001162131">
    <property type="component" value="Unassembled WGS sequence"/>
</dbReference>
<evidence type="ECO:0000313" key="3">
    <source>
        <dbReference type="Proteomes" id="UP001162131"/>
    </source>
</evidence>
<protein>
    <submittedName>
        <fullName evidence="2">Uncharacterized protein</fullName>
    </submittedName>
</protein>
<proteinExistence type="predicted"/>
<feature type="region of interest" description="Disordered" evidence="1">
    <location>
        <begin position="142"/>
        <end position="163"/>
    </location>
</feature>
<name>A0AAU9J531_9CILI</name>